<evidence type="ECO:0000313" key="3">
    <source>
        <dbReference type="Proteomes" id="UP001501598"/>
    </source>
</evidence>
<dbReference type="EMBL" id="BAABGT010000047">
    <property type="protein sequence ID" value="GAA4549175.1"/>
    <property type="molecule type" value="Genomic_DNA"/>
</dbReference>
<organism evidence="2 3">
    <name type="scientific">Pseudonocardia xishanensis</name>
    <dbReference type="NCBI Taxonomy" id="630995"/>
    <lineage>
        <taxon>Bacteria</taxon>
        <taxon>Bacillati</taxon>
        <taxon>Actinomycetota</taxon>
        <taxon>Actinomycetes</taxon>
        <taxon>Pseudonocardiales</taxon>
        <taxon>Pseudonocardiaceae</taxon>
        <taxon>Pseudonocardia</taxon>
    </lineage>
</organism>
<name>A0ABP8RUX5_9PSEU</name>
<proteinExistence type="predicted"/>
<dbReference type="Proteomes" id="UP001501598">
    <property type="component" value="Unassembled WGS sequence"/>
</dbReference>
<evidence type="ECO:0000313" key="2">
    <source>
        <dbReference type="EMBL" id="GAA4549175.1"/>
    </source>
</evidence>
<evidence type="ECO:0000256" key="1">
    <source>
        <dbReference type="SAM" id="MobiDB-lite"/>
    </source>
</evidence>
<reference evidence="3" key="1">
    <citation type="journal article" date="2019" name="Int. J. Syst. Evol. Microbiol.">
        <title>The Global Catalogue of Microorganisms (GCM) 10K type strain sequencing project: providing services to taxonomists for standard genome sequencing and annotation.</title>
        <authorList>
            <consortium name="The Broad Institute Genomics Platform"/>
            <consortium name="The Broad Institute Genome Sequencing Center for Infectious Disease"/>
            <person name="Wu L."/>
            <person name="Ma J."/>
        </authorList>
    </citation>
    <scope>NUCLEOTIDE SEQUENCE [LARGE SCALE GENOMIC DNA]</scope>
    <source>
        <strain evidence="3">JCM 17906</strain>
    </source>
</reference>
<keyword evidence="3" id="KW-1185">Reference proteome</keyword>
<feature type="compositionally biased region" description="Low complexity" evidence="1">
    <location>
        <begin position="1"/>
        <end position="20"/>
    </location>
</feature>
<protein>
    <submittedName>
        <fullName evidence="2">Uncharacterized protein</fullName>
    </submittedName>
</protein>
<accession>A0ABP8RUX5</accession>
<feature type="region of interest" description="Disordered" evidence="1">
    <location>
        <begin position="1"/>
        <end position="27"/>
    </location>
</feature>
<comment type="caution">
    <text evidence="2">The sequence shown here is derived from an EMBL/GenBank/DDBJ whole genome shotgun (WGS) entry which is preliminary data.</text>
</comment>
<sequence>MTDLGDPDSSSGSESEQLDGPLDQVPQQAAIDAVRAALRPAESPEQIAEVA</sequence>
<dbReference type="RefSeq" id="WP_345419686.1">
    <property type="nucleotide sequence ID" value="NZ_BAABGT010000047.1"/>
</dbReference>
<gene>
    <name evidence="2" type="ORF">GCM10023175_36760</name>
</gene>